<name>A0A7W9SNK7_ARMRO</name>
<dbReference type="Pfam" id="PF07642">
    <property type="entry name" value="BBP2"/>
    <property type="match status" value="1"/>
</dbReference>
<keyword evidence="1" id="KW-0732">Signal</keyword>
<evidence type="ECO:0000313" key="3">
    <source>
        <dbReference type="Proteomes" id="UP000520814"/>
    </source>
</evidence>
<evidence type="ECO:0000256" key="1">
    <source>
        <dbReference type="SAM" id="SignalP"/>
    </source>
</evidence>
<proteinExistence type="predicted"/>
<dbReference type="InterPro" id="IPR011486">
    <property type="entry name" value="BBP2"/>
</dbReference>
<feature type="chain" id="PRO_5030861532" description="Porin" evidence="1">
    <location>
        <begin position="24"/>
        <end position="365"/>
    </location>
</feature>
<sequence length="365" mass="39016">MRTRLQFALAAFGVAALAPSALAADGVTVGGQLEANYTYNFNKPNTRNNTYLFNSTDGQFTVNLGELSISRAAADDKAGFVLRLITGRVQEAFNAAYGTDNILEAYGTTKRNIGSKAMTLDYGQFLSHVGYETPDMGSNNFFSKSFQYQYLQPFVNAGLRATVPMGETTSLTGVIANRFDGVKAGASRDLAAGFQIKRSGKSSSLSLNTMFARENLGTAATPINRATNVANLVYTNTLSESTSIVVDATLRSGKDAANRTYNATGITGYLTKTMSNANVLGIRAEYLTQNNATSGILPSYVTDPTRKPTMTSITASYELKGAFPGARTVLEFRADNAGAAFFPGEKAGTIKKDQTSVTFAQVFKL</sequence>
<dbReference type="EMBL" id="JACHGW010000001">
    <property type="protein sequence ID" value="MBB6049630.1"/>
    <property type="molecule type" value="Genomic_DNA"/>
</dbReference>
<dbReference type="RefSeq" id="WP_184193228.1">
    <property type="nucleotide sequence ID" value="NZ_JACHGW010000001.1"/>
</dbReference>
<reference evidence="2 3" key="1">
    <citation type="submission" date="2020-08" db="EMBL/GenBank/DDBJ databases">
        <title>Genomic Encyclopedia of Type Strains, Phase IV (KMG-IV): sequencing the most valuable type-strain genomes for metagenomic binning, comparative biology and taxonomic classification.</title>
        <authorList>
            <person name="Goeker M."/>
        </authorList>
    </citation>
    <scope>NUCLEOTIDE SEQUENCE [LARGE SCALE GENOMIC DNA]</scope>
    <source>
        <strain evidence="2 3">DSM 23562</strain>
    </source>
</reference>
<dbReference type="AlphaFoldDB" id="A0A7W9SNK7"/>
<organism evidence="2 3">
    <name type="scientific">Armatimonas rosea</name>
    <dbReference type="NCBI Taxonomy" id="685828"/>
    <lineage>
        <taxon>Bacteria</taxon>
        <taxon>Bacillati</taxon>
        <taxon>Armatimonadota</taxon>
        <taxon>Armatimonadia</taxon>
        <taxon>Armatimonadales</taxon>
        <taxon>Armatimonadaceae</taxon>
        <taxon>Armatimonas</taxon>
    </lineage>
</organism>
<accession>A0A7W9SNK7</accession>
<dbReference type="Proteomes" id="UP000520814">
    <property type="component" value="Unassembled WGS sequence"/>
</dbReference>
<evidence type="ECO:0008006" key="4">
    <source>
        <dbReference type="Google" id="ProtNLM"/>
    </source>
</evidence>
<gene>
    <name evidence="2" type="ORF">HNQ39_001392</name>
</gene>
<protein>
    <recommendedName>
        <fullName evidence="4">Porin</fullName>
    </recommendedName>
</protein>
<feature type="signal peptide" evidence="1">
    <location>
        <begin position="1"/>
        <end position="23"/>
    </location>
</feature>
<keyword evidence="3" id="KW-1185">Reference proteome</keyword>
<comment type="caution">
    <text evidence="2">The sequence shown here is derived from an EMBL/GenBank/DDBJ whole genome shotgun (WGS) entry which is preliminary data.</text>
</comment>
<evidence type="ECO:0000313" key="2">
    <source>
        <dbReference type="EMBL" id="MBB6049630.1"/>
    </source>
</evidence>